<sequence length="130" mass="13918">MSLKKCKACGTETSRKAAACPKCGEPNKEASHLSGGQVLGALVVAGIGIWWYAGGPLDHHAASEMSKIEHQVAADSVNQYNIAKRQGDAMQICVQAGLVSAAYLQAKDEQNYQTWKRTEAEDCKRAGVPQ</sequence>
<organism evidence="1 2">
    <name type="scientific">Halopseudomonas formosensis</name>
    <dbReference type="NCBI Taxonomy" id="1002526"/>
    <lineage>
        <taxon>Bacteria</taxon>
        <taxon>Pseudomonadati</taxon>
        <taxon>Pseudomonadota</taxon>
        <taxon>Gammaproteobacteria</taxon>
        <taxon>Pseudomonadales</taxon>
        <taxon>Pseudomonadaceae</taxon>
        <taxon>Halopseudomonas</taxon>
    </lineage>
</organism>
<comment type="caution">
    <text evidence="1">The sequence shown here is derived from an EMBL/GenBank/DDBJ whole genome shotgun (WGS) entry which is preliminary data.</text>
</comment>
<evidence type="ECO:0000313" key="2">
    <source>
        <dbReference type="Proteomes" id="UP001281217"/>
    </source>
</evidence>
<dbReference type="EMBL" id="JAVRDO010000004">
    <property type="protein sequence ID" value="MDX9687047.1"/>
    <property type="molecule type" value="Genomic_DNA"/>
</dbReference>
<reference evidence="2" key="1">
    <citation type="submission" date="2023-07" db="EMBL/GenBank/DDBJ databases">
        <authorList>
            <person name="de Witt J."/>
        </authorList>
    </citation>
    <scope>NUCLEOTIDE SEQUENCE [LARGE SCALE GENOMIC DNA]</scope>
    <source>
        <strain evidence="2">FZJ</strain>
    </source>
</reference>
<dbReference type="Proteomes" id="UP001281217">
    <property type="component" value="Unassembled WGS sequence"/>
</dbReference>
<evidence type="ECO:0000313" key="1">
    <source>
        <dbReference type="EMBL" id="MDX9687047.1"/>
    </source>
</evidence>
<evidence type="ECO:0008006" key="3">
    <source>
        <dbReference type="Google" id="ProtNLM"/>
    </source>
</evidence>
<name>A0ABU5BWY0_9GAMM</name>
<keyword evidence="2" id="KW-1185">Reference proteome</keyword>
<gene>
    <name evidence="1" type="ORF">RED13_001468</name>
</gene>
<protein>
    <recommendedName>
        <fullName evidence="3">Zinc-ribbon domain-containing protein</fullName>
    </recommendedName>
</protein>
<proteinExistence type="predicted"/>
<dbReference type="RefSeq" id="WP_320330971.1">
    <property type="nucleotide sequence ID" value="NZ_JAVRDO010000004.1"/>
</dbReference>
<accession>A0ABU5BWY0</accession>